<dbReference type="OrthoDB" id="9769590at2"/>
<keyword evidence="1" id="KW-1133">Transmembrane helix</keyword>
<dbReference type="KEGG" id="sted:SPTER_43140"/>
<dbReference type="Proteomes" id="UP000320776">
    <property type="component" value="Chromosome"/>
</dbReference>
<sequence length="419" mass="47076">MKAVKGRANQALLAAAALFVVSLVLVYIYPGNWWFRLLLTVAEASLAGGVADWFAVTALFRRPLGFPYHTALIPRNRERLIEGLVSAVEQDFLSKKSITARLMEAAIIKQGMAQSETSTFKPFIKQAADKLISGLVMSVNIDIAARYAERVIKFLLKHQPVAGHSGEAIRWFLEQGKGRQVYTAIIGELAIVARAEKTRDTIFLYLEQVKQKTAKKNWLSAMVTGFMESIDGINLSDAAEALQQELIKTVDELYEDDHPVWLWFEDQLAELIVKLEAPEWENAVNVWKDSLIIRISLYEPLTALIRVVVKELGAPSAYRHYLTVWLANKMESSWENFKQSPAMQSQAEAYIKTFLNKLINNEHHLVGTVARQALQKLSDEDLNRFIEEKAGEDLEWIRINGVLVGGLAGLGLVVLKTLL</sequence>
<dbReference type="Pfam" id="PF04286">
    <property type="entry name" value="DUF445"/>
    <property type="match status" value="1"/>
</dbReference>
<protein>
    <recommendedName>
        <fullName evidence="4">DUF445 domain-containing protein</fullName>
    </recommendedName>
</protein>
<organism evidence="2 3">
    <name type="scientific">Sporomusa termitida</name>
    <dbReference type="NCBI Taxonomy" id="2377"/>
    <lineage>
        <taxon>Bacteria</taxon>
        <taxon>Bacillati</taxon>
        <taxon>Bacillota</taxon>
        <taxon>Negativicutes</taxon>
        <taxon>Selenomonadales</taxon>
        <taxon>Sporomusaceae</taxon>
        <taxon>Sporomusa</taxon>
    </lineage>
</organism>
<name>A0A517DZU0_9FIRM</name>
<dbReference type="PANTHER" id="PTHR38442">
    <property type="entry name" value="INNER MEMBRANE PROTEIN-RELATED"/>
    <property type="match status" value="1"/>
</dbReference>
<evidence type="ECO:0000313" key="2">
    <source>
        <dbReference type="EMBL" id="QDR82873.1"/>
    </source>
</evidence>
<evidence type="ECO:0000313" key="3">
    <source>
        <dbReference type="Proteomes" id="UP000320776"/>
    </source>
</evidence>
<reference evidence="2 3" key="1">
    <citation type="submission" date="2019-02" db="EMBL/GenBank/DDBJ databases">
        <title>Closed genome of Sporomusa termitida DSM 4440.</title>
        <authorList>
            <person name="Poehlein A."/>
            <person name="Daniel R."/>
        </authorList>
    </citation>
    <scope>NUCLEOTIDE SEQUENCE [LARGE SCALE GENOMIC DNA]</scope>
    <source>
        <strain evidence="2 3">DSM 4440</strain>
    </source>
</reference>
<proteinExistence type="predicted"/>
<dbReference type="AlphaFoldDB" id="A0A517DZU0"/>
<dbReference type="EMBL" id="CP036259">
    <property type="protein sequence ID" value="QDR82873.1"/>
    <property type="molecule type" value="Genomic_DNA"/>
</dbReference>
<evidence type="ECO:0008006" key="4">
    <source>
        <dbReference type="Google" id="ProtNLM"/>
    </source>
</evidence>
<feature type="transmembrane region" description="Helical" evidence="1">
    <location>
        <begin position="12"/>
        <end position="29"/>
    </location>
</feature>
<dbReference type="RefSeq" id="WP_144352214.1">
    <property type="nucleotide sequence ID" value="NZ_CP036259.1"/>
</dbReference>
<dbReference type="PANTHER" id="PTHR38442:SF1">
    <property type="entry name" value="INNER MEMBRANE PROTEIN"/>
    <property type="match status" value="1"/>
</dbReference>
<keyword evidence="3" id="KW-1185">Reference proteome</keyword>
<accession>A0A517DZU0</accession>
<keyword evidence="1" id="KW-0812">Transmembrane</keyword>
<gene>
    <name evidence="2" type="ORF">SPTER_43140</name>
</gene>
<evidence type="ECO:0000256" key="1">
    <source>
        <dbReference type="SAM" id="Phobius"/>
    </source>
</evidence>
<dbReference type="InterPro" id="IPR007383">
    <property type="entry name" value="DUF445"/>
</dbReference>
<keyword evidence="1" id="KW-0472">Membrane</keyword>
<dbReference type="GO" id="GO:0005886">
    <property type="term" value="C:plasma membrane"/>
    <property type="evidence" value="ECO:0007669"/>
    <property type="project" value="TreeGrafter"/>
</dbReference>